<dbReference type="InParanoid" id="A0A2G4YWP6"/>
<name>A0A2G4YWP6_9PROT</name>
<accession>A0A2G4YWP6</accession>
<evidence type="ECO:0000313" key="2">
    <source>
        <dbReference type="Proteomes" id="UP000229730"/>
    </source>
</evidence>
<keyword evidence="2" id="KW-1185">Reference proteome</keyword>
<gene>
    <name evidence="1" type="ORF">CRD36_00040</name>
</gene>
<organism evidence="1 2">
    <name type="scientific">Paremcibacter congregatus</name>
    <dbReference type="NCBI Taxonomy" id="2043170"/>
    <lineage>
        <taxon>Bacteria</taxon>
        <taxon>Pseudomonadati</taxon>
        <taxon>Pseudomonadota</taxon>
        <taxon>Alphaproteobacteria</taxon>
        <taxon>Emcibacterales</taxon>
        <taxon>Emcibacteraceae</taxon>
        <taxon>Paremcibacter</taxon>
    </lineage>
</organism>
<comment type="caution">
    <text evidence="1">The sequence shown here is derived from an EMBL/GenBank/DDBJ whole genome shotgun (WGS) entry which is preliminary data.</text>
</comment>
<evidence type="ECO:0000313" key="1">
    <source>
        <dbReference type="EMBL" id="PHZ86758.1"/>
    </source>
</evidence>
<reference evidence="1 2" key="1">
    <citation type="submission" date="2017-10" db="EMBL/GenBank/DDBJ databases">
        <title>Frigbacter circumglobatus gen. nov. sp. nov., isolated from sediment cultured in situ.</title>
        <authorList>
            <person name="Zhao Z."/>
        </authorList>
    </citation>
    <scope>NUCLEOTIDE SEQUENCE [LARGE SCALE GENOMIC DNA]</scope>
    <source>
        <strain evidence="1 2">ZYL</strain>
    </source>
</reference>
<dbReference type="EMBL" id="PDEM01000002">
    <property type="protein sequence ID" value="PHZ86758.1"/>
    <property type="molecule type" value="Genomic_DNA"/>
</dbReference>
<dbReference type="Proteomes" id="UP000229730">
    <property type="component" value="Unassembled WGS sequence"/>
</dbReference>
<dbReference type="RefSeq" id="WP_099470697.1">
    <property type="nucleotide sequence ID" value="NZ_CP041025.1"/>
</dbReference>
<proteinExistence type="predicted"/>
<sequence>MNKRKMLYQILMDKGWRQSSRRENIFLLPETGPEICEYYWADIQGRGGPQGSYFSIAGAIGICINPFEKSWLKMLEIYPDQSDVCSYGSFSRQLANYRECSVGFFESLEDSSVNEHFERIVKRLNAFPKTLNELTQQIMTSKIVDEDIWVYMGRYGWLKYHGLLYWLWRQDYLSEINPYTHYDRLTDNQKIILQVYVNNVLEIPQP</sequence>
<dbReference type="AlphaFoldDB" id="A0A2G4YWP6"/>
<protein>
    <submittedName>
        <fullName evidence="1">Uncharacterized protein</fullName>
    </submittedName>
</protein>